<dbReference type="InterPro" id="IPR011006">
    <property type="entry name" value="CheY-like_superfamily"/>
</dbReference>
<gene>
    <name evidence="3" type="ORF">ACPOL_6830</name>
</gene>
<reference evidence="3 4" key="1">
    <citation type="journal article" date="2018" name="Front. Microbiol.">
        <title>Hydrolytic Capabilities as a Key to Environmental Success: Chitinolytic and Cellulolytic Acidobacteria From Acidic Sub-arctic Soils and Boreal Peatlands.</title>
        <authorList>
            <person name="Belova S.E."/>
            <person name="Ravin N.V."/>
            <person name="Pankratov T.A."/>
            <person name="Rakitin A.L."/>
            <person name="Ivanova A.A."/>
            <person name="Beletsky A.V."/>
            <person name="Mardanov A.V."/>
            <person name="Sinninghe Damste J.S."/>
            <person name="Dedysh S.N."/>
        </authorList>
    </citation>
    <scope>NUCLEOTIDE SEQUENCE [LARGE SCALE GENOMIC DNA]</scope>
    <source>
        <strain evidence="3 4">SBC82</strain>
        <plasmid evidence="4">pacpol2</plasmid>
    </source>
</reference>
<comment type="caution">
    <text evidence="1">Lacks conserved residue(s) required for the propagation of feature annotation.</text>
</comment>
<dbReference type="AlphaFoldDB" id="A0A2Z5GAV0"/>
<keyword evidence="4" id="KW-1185">Reference proteome</keyword>
<dbReference type="Gene3D" id="3.40.50.2300">
    <property type="match status" value="1"/>
</dbReference>
<accession>A0A2Z5GAV0</accession>
<feature type="domain" description="Response regulatory" evidence="2">
    <location>
        <begin position="1"/>
        <end position="63"/>
    </location>
</feature>
<dbReference type="SUPFAM" id="SSF52172">
    <property type="entry name" value="CheY-like"/>
    <property type="match status" value="1"/>
</dbReference>
<dbReference type="GO" id="GO:0000160">
    <property type="term" value="P:phosphorelay signal transduction system"/>
    <property type="evidence" value="ECO:0007669"/>
    <property type="project" value="InterPro"/>
</dbReference>
<keyword evidence="3" id="KW-0614">Plasmid</keyword>
<sequence>MQHLDGLAATQQLRECYPFARVVILTDYDDDQLRAAAQKAGACAYVTKQDLTGLDSIVVRFAAL</sequence>
<protein>
    <recommendedName>
        <fullName evidence="2">Response regulatory domain-containing protein</fullName>
    </recommendedName>
</protein>
<geneLocation type="plasmid" evidence="4">
    <name>pacpol2</name>
</geneLocation>
<dbReference type="InterPro" id="IPR001789">
    <property type="entry name" value="Sig_transdc_resp-reg_receiver"/>
</dbReference>
<dbReference type="EMBL" id="CP030842">
    <property type="protein sequence ID" value="AXC16040.1"/>
    <property type="molecule type" value="Genomic_DNA"/>
</dbReference>
<organism evidence="3 4">
    <name type="scientific">Acidisarcina polymorpha</name>
    <dbReference type="NCBI Taxonomy" id="2211140"/>
    <lineage>
        <taxon>Bacteria</taxon>
        <taxon>Pseudomonadati</taxon>
        <taxon>Acidobacteriota</taxon>
        <taxon>Terriglobia</taxon>
        <taxon>Terriglobales</taxon>
        <taxon>Acidobacteriaceae</taxon>
        <taxon>Acidisarcina</taxon>
    </lineage>
</organism>
<dbReference type="PROSITE" id="PS50110">
    <property type="entry name" value="RESPONSE_REGULATORY"/>
    <property type="match status" value="1"/>
</dbReference>
<evidence type="ECO:0000313" key="4">
    <source>
        <dbReference type="Proteomes" id="UP000253606"/>
    </source>
</evidence>
<evidence type="ECO:0000259" key="2">
    <source>
        <dbReference type="PROSITE" id="PS50110"/>
    </source>
</evidence>
<proteinExistence type="predicted"/>
<evidence type="ECO:0000313" key="3">
    <source>
        <dbReference type="EMBL" id="AXC16040.1"/>
    </source>
</evidence>
<evidence type="ECO:0000256" key="1">
    <source>
        <dbReference type="PROSITE-ProRule" id="PRU00169"/>
    </source>
</evidence>
<dbReference type="Proteomes" id="UP000253606">
    <property type="component" value="Plasmid pACPOL2"/>
</dbReference>
<dbReference type="KEGG" id="abas:ACPOL_6830"/>
<name>A0A2Z5GAV0_9BACT</name>
<dbReference type="Pfam" id="PF00072">
    <property type="entry name" value="Response_reg"/>
    <property type="match status" value="1"/>
</dbReference>